<feature type="compositionally biased region" description="Polar residues" evidence="1">
    <location>
        <begin position="19"/>
        <end position="31"/>
    </location>
</feature>
<evidence type="ECO:0000313" key="2">
    <source>
        <dbReference type="EMBL" id="KAJ7727452.1"/>
    </source>
</evidence>
<evidence type="ECO:0000313" key="3">
    <source>
        <dbReference type="Proteomes" id="UP001215598"/>
    </source>
</evidence>
<dbReference type="Proteomes" id="UP001215598">
    <property type="component" value="Unassembled WGS sequence"/>
</dbReference>
<dbReference type="EMBL" id="JARKIB010000179">
    <property type="protein sequence ID" value="KAJ7727452.1"/>
    <property type="molecule type" value="Genomic_DNA"/>
</dbReference>
<feature type="region of interest" description="Disordered" evidence="1">
    <location>
        <begin position="416"/>
        <end position="524"/>
    </location>
</feature>
<organism evidence="2 3">
    <name type="scientific">Mycena metata</name>
    <dbReference type="NCBI Taxonomy" id="1033252"/>
    <lineage>
        <taxon>Eukaryota</taxon>
        <taxon>Fungi</taxon>
        <taxon>Dikarya</taxon>
        <taxon>Basidiomycota</taxon>
        <taxon>Agaricomycotina</taxon>
        <taxon>Agaricomycetes</taxon>
        <taxon>Agaricomycetidae</taxon>
        <taxon>Agaricales</taxon>
        <taxon>Marasmiineae</taxon>
        <taxon>Mycenaceae</taxon>
        <taxon>Mycena</taxon>
    </lineage>
</organism>
<sequence length="580" mass="64037">MSARPLHASTGLNPETEHIPNTGNPTSSIPSKSAPALGGGVHRSDVISVPLLVSTSSAPTTPTIPEAGEHKECIVVERHAAHPTARNGKRRRNLLRKVQKLHNEELVARLRQRIAQLEGNSEGLSLYESINDDDFEMEQECWEGRTTEEIEAEVECREADPKNWRLILHEHKRMAIHTDLSASTNGTIELRMNFLVTGPSTVFIESWVAFISRRRVSAAMGDVKADIASTFSSEEIFSWPSHPSQRWTRGRVCRPLPRVPDLPPYVENERDHGTWTMCPYPTPHPHRVGPSNFTHGKTAAPTETSASSPLSRSGVSTCGAAHLFSASVSASRPITTPSPSFSLLPPLHAPHPRPLITHSPRRITPLDGAAHPPPHECPPDCLATANENAWEKDIKREGGNADFFKAAREMEGVDTGAETTNGHCITTNTTWSRPTHTRRPSKLPTPQRAIPKTKNKGKKRLAHHVATYSRYTAKGKNTEKKRKEKGRERRSTVLSASPRVPDGDEDSQIPIRTRRPSQTPAAKDEYALPLRVTQQPGTGVASSRNLTCEMAHDDEAPSAVKFAYFVQEQEKDGTDKYGKL</sequence>
<feature type="compositionally biased region" description="Low complexity" evidence="1">
    <location>
        <begin position="419"/>
        <end position="430"/>
    </location>
</feature>
<protein>
    <submittedName>
        <fullName evidence="2">Uncharacterized protein</fullName>
    </submittedName>
</protein>
<feature type="region of interest" description="Disordered" evidence="1">
    <location>
        <begin position="290"/>
        <end position="312"/>
    </location>
</feature>
<feature type="compositionally biased region" description="Polar residues" evidence="1">
    <location>
        <begin position="291"/>
        <end position="312"/>
    </location>
</feature>
<keyword evidence="3" id="KW-1185">Reference proteome</keyword>
<gene>
    <name evidence="2" type="ORF">B0H16DRAFT_1470898</name>
</gene>
<feature type="compositionally biased region" description="Basic residues" evidence="1">
    <location>
        <begin position="451"/>
        <end position="463"/>
    </location>
</feature>
<dbReference type="AlphaFoldDB" id="A0AAD7HSW9"/>
<accession>A0AAD7HSW9</accession>
<name>A0AAD7HSW9_9AGAR</name>
<reference evidence="2" key="1">
    <citation type="submission" date="2023-03" db="EMBL/GenBank/DDBJ databases">
        <title>Massive genome expansion in bonnet fungi (Mycena s.s.) driven by repeated elements and novel gene families across ecological guilds.</title>
        <authorList>
            <consortium name="Lawrence Berkeley National Laboratory"/>
            <person name="Harder C.B."/>
            <person name="Miyauchi S."/>
            <person name="Viragh M."/>
            <person name="Kuo A."/>
            <person name="Thoen E."/>
            <person name="Andreopoulos B."/>
            <person name="Lu D."/>
            <person name="Skrede I."/>
            <person name="Drula E."/>
            <person name="Henrissat B."/>
            <person name="Morin E."/>
            <person name="Kohler A."/>
            <person name="Barry K."/>
            <person name="LaButti K."/>
            <person name="Morin E."/>
            <person name="Salamov A."/>
            <person name="Lipzen A."/>
            <person name="Mereny Z."/>
            <person name="Hegedus B."/>
            <person name="Baldrian P."/>
            <person name="Stursova M."/>
            <person name="Weitz H."/>
            <person name="Taylor A."/>
            <person name="Grigoriev I.V."/>
            <person name="Nagy L.G."/>
            <person name="Martin F."/>
            <person name="Kauserud H."/>
        </authorList>
    </citation>
    <scope>NUCLEOTIDE SEQUENCE</scope>
    <source>
        <strain evidence="2">CBHHK182m</strain>
    </source>
</reference>
<proteinExistence type="predicted"/>
<feature type="region of interest" description="Disordered" evidence="1">
    <location>
        <begin position="1"/>
        <end position="41"/>
    </location>
</feature>
<evidence type="ECO:0000256" key="1">
    <source>
        <dbReference type="SAM" id="MobiDB-lite"/>
    </source>
</evidence>
<comment type="caution">
    <text evidence="2">The sequence shown here is derived from an EMBL/GenBank/DDBJ whole genome shotgun (WGS) entry which is preliminary data.</text>
</comment>